<protein>
    <submittedName>
        <fullName evidence="1">Uncharacterized protein</fullName>
    </submittedName>
</protein>
<accession>A0A2P2Q191</accession>
<dbReference type="EMBL" id="GGEC01080287">
    <property type="protein sequence ID" value="MBX60771.1"/>
    <property type="molecule type" value="Transcribed_RNA"/>
</dbReference>
<proteinExistence type="predicted"/>
<evidence type="ECO:0000313" key="1">
    <source>
        <dbReference type="EMBL" id="MBX60771.1"/>
    </source>
</evidence>
<dbReference type="AlphaFoldDB" id="A0A2P2Q191"/>
<sequence length="40" mass="4666">MNQTHDKIKASYFSESSFKVTCLAKWHHLLGMYYVTIMVG</sequence>
<name>A0A2P2Q191_RHIMU</name>
<organism evidence="1">
    <name type="scientific">Rhizophora mucronata</name>
    <name type="common">Asiatic mangrove</name>
    <dbReference type="NCBI Taxonomy" id="61149"/>
    <lineage>
        <taxon>Eukaryota</taxon>
        <taxon>Viridiplantae</taxon>
        <taxon>Streptophyta</taxon>
        <taxon>Embryophyta</taxon>
        <taxon>Tracheophyta</taxon>
        <taxon>Spermatophyta</taxon>
        <taxon>Magnoliopsida</taxon>
        <taxon>eudicotyledons</taxon>
        <taxon>Gunneridae</taxon>
        <taxon>Pentapetalae</taxon>
        <taxon>rosids</taxon>
        <taxon>fabids</taxon>
        <taxon>Malpighiales</taxon>
        <taxon>Rhizophoraceae</taxon>
        <taxon>Rhizophora</taxon>
    </lineage>
</organism>
<reference evidence="1" key="1">
    <citation type="submission" date="2018-02" db="EMBL/GenBank/DDBJ databases">
        <title>Rhizophora mucronata_Transcriptome.</title>
        <authorList>
            <person name="Meera S.P."/>
            <person name="Sreeshan A."/>
            <person name="Augustine A."/>
        </authorList>
    </citation>
    <scope>NUCLEOTIDE SEQUENCE</scope>
    <source>
        <tissue evidence="1">Leaf</tissue>
    </source>
</reference>